<proteinExistence type="predicted"/>
<feature type="transmembrane region" description="Helical" evidence="1">
    <location>
        <begin position="97"/>
        <end position="117"/>
    </location>
</feature>
<dbReference type="EMBL" id="CACRUE010000034">
    <property type="protein sequence ID" value="VYU38716.1"/>
    <property type="molecule type" value="Genomic_DNA"/>
</dbReference>
<evidence type="ECO:0000313" key="2">
    <source>
        <dbReference type="EMBL" id="VYU38716.1"/>
    </source>
</evidence>
<organism evidence="2">
    <name type="scientific">Intestinibacter bartlettii</name>
    <dbReference type="NCBI Taxonomy" id="261299"/>
    <lineage>
        <taxon>Bacteria</taxon>
        <taxon>Bacillati</taxon>
        <taxon>Bacillota</taxon>
        <taxon>Clostridia</taxon>
        <taxon>Peptostreptococcales</taxon>
        <taxon>Peptostreptococcaceae</taxon>
        <taxon>Intestinibacter</taxon>
    </lineage>
</organism>
<feature type="transmembrane region" description="Helical" evidence="1">
    <location>
        <begin position="45"/>
        <end position="67"/>
    </location>
</feature>
<keyword evidence="1" id="KW-1133">Transmembrane helix</keyword>
<dbReference type="AlphaFoldDB" id="A0A6N3EAD4"/>
<dbReference type="RefSeq" id="WP_024047814.1">
    <property type="nucleotide sequence ID" value="NZ_CACRUE010000034.1"/>
</dbReference>
<feature type="transmembrane region" description="Helical" evidence="1">
    <location>
        <begin position="21"/>
        <end position="39"/>
    </location>
</feature>
<keyword evidence="1" id="KW-0812">Transmembrane</keyword>
<protein>
    <submittedName>
        <fullName evidence="2">Uncharacterized protein</fullName>
    </submittedName>
</protein>
<feature type="transmembrane region" description="Helical" evidence="1">
    <location>
        <begin position="174"/>
        <end position="195"/>
    </location>
</feature>
<reference evidence="2" key="1">
    <citation type="submission" date="2019-11" db="EMBL/GenBank/DDBJ databases">
        <authorList>
            <person name="Feng L."/>
        </authorList>
    </citation>
    <scope>NUCLEOTIDE SEQUENCE</scope>
    <source>
        <strain evidence="2">IbartlettiiLFYP30</strain>
    </source>
</reference>
<feature type="transmembrane region" description="Helical" evidence="1">
    <location>
        <begin position="207"/>
        <end position="231"/>
    </location>
</feature>
<evidence type="ECO:0000256" key="1">
    <source>
        <dbReference type="SAM" id="Phobius"/>
    </source>
</evidence>
<feature type="transmembrane region" description="Helical" evidence="1">
    <location>
        <begin position="123"/>
        <end position="142"/>
    </location>
</feature>
<sequence length="255" mass="30278">MYKIILRDYISSLKWSMIKRRIFDISIAIICILILAIQIQPLILALILFILPYITILVITTWVHLLLKDMSRKVIPRGLYLCPIDFNVKKKYFKKNFILKIIILAITFLLVGLLFITKHIISLKVYLLSFINFLLILCIDNIDIKKLYKFLNENQNKYIDEFKSYEGKLSYKKIILMSIIISFLAFISNLIQVFIKPLIYEGIIEMAQLITPFFIIVQIINIILLLAQFIITMRVFKYWDIIVYINTDYEEIYLK</sequence>
<accession>A0A6N3EAD4</accession>
<name>A0A6N3EAD4_9FIRM</name>
<keyword evidence="1" id="KW-0472">Membrane</keyword>
<gene>
    <name evidence="2" type="ORF">IBLFYP30_00241</name>
</gene>